<feature type="compositionally biased region" description="Polar residues" evidence="1">
    <location>
        <begin position="240"/>
        <end position="249"/>
    </location>
</feature>
<name>A0A222G8J0_9GAMM</name>
<evidence type="ECO:0008006" key="4">
    <source>
        <dbReference type="Google" id="ProtNLM"/>
    </source>
</evidence>
<protein>
    <recommendedName>
        <fullName evidence="4">ParB/Sulfiredoxin domain-containing protein</fullName>
    </recommendedName>
</protein>
<proteinExistence type="predicted"/>
<feature type="region of interest" description="Disordered" evidence="1">
    <location>
        <begin position="215"/>
        <end position="367"/>
    </location>
</feature>
<dbReference type="RefSeq" id="WP_081151486.1">
    <property type="nucleotide sequence ID" value="NZ_CP020465.1"/>
</dbReference>
<dbReference type="AlphaFoldDB" id="A0A222G8J0"/>
<feature type="compositionally biased region" description="Polar residues" evidence="1">
    <location>
        <begin position="263"/>
        <end position="367"/>
    </location>
</feature>
<feature type="compositionally biased region" description="Acidic residues" evidence="1">
    <location>
        <begin position="228"/>
        <end position="237"/>
    </location>
</feature>
<sequence>MTKVLLNTINLQAPTQLRETKESQLHIEDLAYSYIDTGEFTELPWVGRINGGDVLVPIDGFHRLHAVEWLASDEYQALPDAPSVAHLDLTQVEVRITTFATMTEAIIAAAGVNSTHGMKRKNGDIGNAIKAILEVEPMMFMHNPYKLNKDAIMAAVRCSTSHYSRETAQIRRNLEGQRDLDIQRMLEEGKSQRDIAGCTGCTQSTVARISKELQKGADSVEMHHVESDNDESDDGEETPTVFTHMTSVTPVEDPWADAGGSNEPISQMSHLETSSESNDPMVQMTQSDETSGGSNEPMSQMSHLETSSVQKEPMSFSGQSGTSNDQSVQKSPMSKTGQSETSSESKEPMSQMTQSETSNDQTSSNESMAVMGLKSNITDHDLMKFADGLSSSQKRLLLEYLGDF</sequence>
<evidence type="ECO:0000313" key="2">
    <source>
        <dbReference type="EMBL" id="ASP48215.1"/>
    </source>
</evidence>
<dbReference type="OrthoDB" id="5769269at2"/>
<evidence type="ECO:0000313" key="3">
    <source>
        <dbReference type="Proteomes" id="UP000202259"/>
    </source>
</evidence>
<dbReference type="EMBL" id="CP020465">
    <property type="protein sequence ID" value="ASP48215.1"/>
    <property type="molecule type" value="Genomic_DNA"/>
</dbReference>
<organism evidence="2 3">
    <name type="scientific">Cognaticolwellia beringensis</name>
    <dbReference type="NCBI Taxonomy" id="1967665"/>
    <lineage>
        <taxon>Bacteria</taxon>
        <taxon>Pseudomonadati</taxon>
        <taxon>Pseudomonadota</taxon>
        <taxon>Gammaproteobacteria</taxon>
        <taxon>Alteromonadales</taxon>
        <taxon>Colwelliaceae</taxon>
        <taxon>Cognaticolwellia</taxon>
    </lineage>
</organism>
<accession>A0A222G8J0</accession>
<gene>
    <name evidence="2" type="ORF">B5D82_10870</name>
</gene>
<keyword evidence="3" id="KW-1185">Reference proteome</keyword>
<dbReference type="Proteomes" id="UP000202259">
    <property type="component" value="Chromosome"/>
</dbReference>
<feature type="compositionally biased region" description="Basic and acidic residues" evidence="1">
    <location>
        <begin position="215"/>
        <end position="227"/>
    </location>
</feature>
<dbReference type="InterPro" id="IPR038116">
    <property type="entry name" value="TrpR-like_sf"/>
</dbReference>
<evidence type="ECO:0000256" key="1">
    <source>
        <dbReference type="SAM" id="MobiDB-lite"/>
    </source>
</evidence>
<dbReference type="KEGG" id="cber:B5D82_10870"/>
<reference evidence="2 3" key="1">
    <citation type="submission" date="2017-08" db="EMBL/GenBank/DDBJ databases">
        <title>Complete genome of Colwellia sp. NB097-1, a psychrophile bacterium ioslated from Bering Sea.</title>
        <authorList>
            <person name="Chen X."/>
        </authorList>
    </citation>
    <scope>NUCLEOTIDE SEQUENCE [LARGE SCALE GENOMIC DNA]</scope>
    <source>
        <strain evidence="2 3">NB097-1</strain>
    </source>
</reference>
<dbReference type="Gene3D" id="1.10.1270.10">
    <property type="entry name" value="TrpR-like"/>
    <property type="match status" value="1"/>
</dbReference>